<reference evidence="1 2" key="1">
    <citation type="journal article" date="2021" name="bioRxiv">
        <title>Chromosome-scale and haplotype-resolved genome assembly of a tetraploid potato cultivar.</title>
        <authorList>
            <person name="Sun H."/>
            <person name="Jiao W.-B."/>
            <person name="Krause K."/>
            <person name="Campoy J.A."/>
            <person name="Goel M."/>
            <person name="Folz-Donahue K."/>
            <person name="Kukat C."/>
            <person name="Huettel B."/>
            <person name="Schneeberger K."/>
        </authorList>
    </citation>
    <scope>NUCLEOTIDE SEQUENCE [LARGE SCALE GENOMIC DNA]</scope>
    <source>
        <strain evidence="1">SolTubOtavaFocal</strain>
        <tissue evidence="1">Leaves</tissue>
    </source>
</reference>
<accession>A0ABQ7U525</accession>
<organism evidence="1 2">
    <name type="scientific">Solanum tuberosum</name>
    <name type="common">Potato</name>
    <dbReference type="NCBI Taxonomy" id="4113"/>
    <lineage>
        <taxon>Eukaryota</taxon>
        <taxon>Viridiplantae</taxon>
        <taxon>Streptophyta</taxon>
        <taxon>Embryophyta</taxon>
        <taxon>Tracheophyta</taxon>
        <taxon>Spermatophyta</taxon>
        <taxon>Magnoliopsida</taxon>
        <taxon>eudicotyledons</taxon>
        <taxon>Gunneridae</taxon>
        <taxon>Pentapetalae</taxon>
        <taxon>asterids</taxon>
        <taxon>lamiids</taxon>
        <taxon>Solanales</taxon>
        <taxon>Solanaceae</taxon>
        <taxon>Solanoideae</taxon>
        <taxon>Solaneae</taxon>
        <taxon>Solanum</taxon>
    </lineage>
</organism>
<evidence type="ECO:0000313" key="2">
    <source>
        <dbReference type="Proteomes" id="UP000826656"/>
    </source>
</evidence>
<evidence type="ECO:0000313" key="1">
    <source>
        <dbReference type="EMBL" id="KAH0741659.1"/>
    </source>
</evidence>
<name>A0ABQ7U525_SOLTU</name>
<dbReference type="PANTHER" id="PTHR35307">
    <property type="entry name" value="PROTEIN, PUTATIVE-RELATED"/>
    <property type="match status" value="1"/>
</dbReference>
<keyword evidence="2" id="KW-1185">Reference proteome</keyword>
<comment type="caution">
    <text evidence="1">The sequence shown here is derived from an EMBL/GenBank/DDBJ whole genome shotgun (WGS) entry which is preliminary data.</text>
</comment>
<dbReference type="EMBL" id="JAIVGD010000026">
    <property type="protein sequence ID" value="KAH0741659.1"/>
    <property type="molecule type" value="Genomic_DNA"/>
</dbReference>
<gene>
    <name evidence="1" type="ORF">KY290_034702</name>
</gene>
<dbReference type="PANTHER" id="PTHR35307:SF3">
    <property type="entry name" value="DUF4220 DOMAIN-CONTAINING PROTEIN"/>
    <property type="match status" value="1"/>
</dbReference>
<dbReference type="Proteomes" id="UP000826656">
    <property type="component" value="Unassembled WGS sequence"/>
</dbReference>
<sequence>MTLTSVSIALPNINFHSIKELIGCVNEGLMYIKVAEDNLDARKDLANIRRAGSRISVKTATEGQNSKDMLEGLSEKAKQRFIEFRKKDLTVCPKESQNGLPICWQPTALVLQTYKELCNATMAPLRRDQKVSVLPSYFSEKQRIFWKFFVHSHFQVQHQINWRKLIIGVQLAKETTSPAVVV</sequence>
<protein>
    <submittedName>
        <fullName evidence="1">Uncharacterized protein</fullName>
    </submittedName>
</protein>
<proteinExistence type="predicted"/>